<evidence type="ECO:0000256" key="9">
    <source>
        <dbReference type="RuleBase" id="RU003919"/>
    </source>
</evidence>
<comment type="subcellular location">
    <subcellularLocation>
        <location evidence="1">Mitochondrion</location>
    </subcellularLocation>
</comment>
<evidence type="ECO:0000256" key="4">
    <source>
        <dbReference type="ARBA" id="ARBA00022980"/>
    </source>
</evidence>
<keyword evidence="3" id="KW-0809">Transit peptide</keyword>
<evidence type="ECO:0000256" key="8">
    <source>
        <dbReference type="ARBA" id="ARBA00035528"/>
    </source>
</evidence>
<dbReference type="Pfam" id="PF00312">
    <property type="entry name" value="Ribosomal_S15"/>
    <property type="match status" value="1"/>
</dbReference>
<evidence type="ECO:0000313" key="12">
    <source>
        <dbReference type="Proteomes" id="UP001107558"/>
    </source>
</evidence>
<name>A0A9J6C9Q6_POLVA</name>
<dbReference type="PANTHER" id="PTHR46685">
    <property type="entry name" value="28S RIBOSOMAL PROTEIN S15, MITOCHONDRIAL"/>
    <property type="match status" value="1"/>
</dbReference>
<feature type="coiled-coil region" evidence="10">
    <location>
        <begin position="258"/>
        <end position="288"/>
    </location>
</feature>
<keyword evidence="10" id="KW-0175">Coiled coil</keyword>
<dbReference type="OrthoDB" id="441444at2759"/>
<proteinExistence type="inferred from homology"/>
<evidence type="ECO:0000256" key="3">
    <source>
        <dbReference type="ARBA" id="ARBA00022946"/>
    </source>
</evidence>
<dbReference type="InterPro" id="IPR000589">
    <property type="entry name" value="Ribosomal_uS15"/>
</dbReference>
<organism evidence="11 12">
    <name type="scientific">Polypedilum vanderplanki</name>
    <name type="common">Sleeping chironomid midge</name>
    <dbReference type="NCBI Taxonomy" id="319348"/>
    <lineage>
        <taxon>Eukaryota</taxon>
        <taxon>Metazoa</taxon>
        <taxon>Ecdysozoa</taxon>
        <taxon>Arthropoda</taxon>
        <taxon>Hexapoda</taxon>
        <taxon>Insecta</taxon>
        <taxon>Pterygota</taxon>
        <taxon>Neoptera</taxon>
        <taxon>Endopterygota</taxon>
        <taxon>Diptera</taxon>
        <taxon>Nematocera</taxon>
        <taxon>Chironomoidea</taxon>
        <taxon>Chironomidae</taxon>
        <taxon>Chironominae</taxon>
        <taxon>Polypedilum</taxon>
        <taxon>Polypedilum</taxon>
    </lineage>
</organism>
<comment type="similarity">
    <text evidence="2 9">Belongs to the universal ribosomal protein uS15 family.</text>
</comment>
<dbReference type="GO" id="GO:0003735">
    <property type="term" value="F:structural constituent of ribosome"/>
    <property type="evidence" value="ECO:0007669"/>
    <property type="project" value="InterPro"/>
</dbReference>
<dbReference type="SMART" id="SM01387">
    <property type="entry name" value="Ribosomal_S15"/>
    <property type="match status" value="1"/>
</dbReference>
<keyword evidence="5" id="KW-0496">Mitochondrion</keyword>
<evidence type="ECO:0000256" key="2">
    <source>
        <dbReference type="ARBA" id="ARBA00008434"/>
    </source>
</evidence>
<evidence type="ECO:0000256" key="7">
    <source>
        <dbReference type="ARBA" id="ARBA00035249"/>
    </source>
</evidence>
<keyword evidence="12" id="KW-1185">Reference proteome</keyword>
<gene>
    <name evidence="11" type="ORF">PVAND_008351</name>
</gene>
<evidence type="ECO:0000256" key="6">
    <source>
        <dbReference type="ARBA" id="ARBA00023274"/>
    </source>
</evidence>
<dbReference type="InterPro" id="IPR009068">
    <property type="entry name" value="uS15_NS1_RNA-bd_sf"/>
</dbReference>
<dbReference type="GO" id="GO:0005763">
    <property type="term" value="C:mitochondrial small ribosomal subunit"/>
    <property type="evidence" value="ECO:0007669"/>
    <property type="project" value="TreeGrafter"/>
</dbReference>
<dbReference type="SUPFAM" id="SSF47060">
    <property type="entry name" value="S15/NS1 RNA-binding domain"/>
    <property type="match status" value="1"/>
</dbReference>
<reference evidence="11" key="1">
    <citation type="submission" date="2021-03" db="EMBL/GenBank/DDBJ databases">
        <title>Chromosome level genome of the anhydrobiotic midge Polypedilum vanderplanki.</title>
        <authorList>
            <person name="Yoshida Y."/>
            <person name="Kikawada T."/>
            <person name="Gusev O."/>
        </authorList>
    </citation>
    <scope>NUCLEOTIDE SEQUENCE</scope>
    <source>
        <strain evidence="11">NIAS01</strain>
        <tissue evidence="11">Whole body or cell culture</tissue>
    </source>
</reference>
<dbReference type="Proteomes" id="UP001107558">
    <property type="component" value="Chromosome 2"/>
</dbReference>
<protein>
    <recommendedName>
        <fullName evidence="7">Small ribosomal subunit protein uS15m</fullName>
    </recommendedName>
    <alternativeName>
        <fullName evidence="8">28S ribosomal protein S15, mitochondrial</fullName>
    </alternativeName>
</protein>
<dbReference type="GO" id="GO:0003723">
    <property type="term" value="F:RNA binding"/>
    <property type="evidence" value="ECO:0007669"/>
    <property type="project" value="TreeGrafter"/>
</dbReference>
<keyword evidence="6 9" id="KW-0687">Ribonucleoprotein</keyword>
<comment type="caution">
    <text evidence="11">The sequence shown here is derived from an EMBL/GenBank/DDBJ whole genome shotgun (WGS) entry which is preliminary data.</text>
</comment>
<sequence length="299" mass="36066">MLKKFSKLLFFKNQLTPLLITVRNYPKFKGGKPAMKHEVFDYIKWVRPQKIPTIDPEKSGDLASMPKYDLKQSLLYFDNSSLLENANELVKSKFTLELNPGKEEKALYKEELVKKVQRHDQDYGSMEAKLAKMTAIIRYWQVRLKENPKNSRLKTLTKELIEKRKKYLKFLRRDDYKRFEYILEQLELKYVPYPNKFHWIARKEAMRALTKRFCRGIQIERLKEYKATLQAQQLDFLENKIKNLEFIRNEQIECKVPVTVTNEEINAVKKQYKELKQQRDEEAEIRRKNEVRDDYEIKL</sequence>
<dbReference type="AlphaFoldDB" id="A0A9J6C9Q6"/>
<keyword evidence="4 9" id="KW-0689">Ribosomal protein</keyword>
<accession>A0A9J6C9Q6</accession>
<dbReference type="PANTHER" id="PTHR46685:SF1">
    <property type="entry name" value="SMALL RIBOSOMAL SUBUNIT PROTEIN US15M"/>
    <property type="match status" value="1"/>
</dbReference>
<evidence type="ECO:0000256" key="1">
    <source>
        <dbReference type="ARBA" id="ARBA00004173"/>
    </source>
</evidence>
<dbReference type="GO" id="GO:0032543">
    <property type="term" value="P:mitochondrial translation"/>
    <property type="evidence" value="ECO:0007669"/>
    <property type="project" value="TreeGrafter"/>
</dbReference>
<dbReference type="InterPro" id="IPR052137">
    <property type="entry name" value="uS15_ribosomal"/>
</dbReference>
<evidence type="ECO:0000256" key="10">
    <source>
        <dbReference type="SAM" id="Coils"/>
    </source>
</evidence>
<dbReference type="EMBL" id="JADBJN010000002">
    <property type="protein sequence ID" value="KAG5678703.1"/>
    <property type="molecule type" value="Genomic_DNA"/>
</dbReference>
<dbReference type="Gene3D" id="1.10.287.10">
    <property type="entry name" value="S15/NS1, RNA-binding"/>
    <property type="match status" value="1"/>
</dbReference>
<evidence type="ECO:0000313" key="11">
    <source>
        <dbReference type="EMBL" id="KAG5678703.1"/>
    </source>
</evidence>
<evidence type="ECO:0000256" key="5">
    <source>
        <dbReference type="ARBA" id="ARBA00023128"/>
    </source>
</evidence>